<dbReference type="RefSeq" id="WP_093254773.1">
    <property type="nucleotide sequence ID" value="NZ_FNQM01000011.1"/>
</dbReference>
<evidence type="ECO:0000313" key="2">
    <source>
        <dbReference type="EMBL" id="SEA75738.1"/>
    </source>
</evidence>
<protein>
    <submittedName>
        <fullName evidence="2">Uncharacterized protein</fullName>
    </submittedName>
</protein>
<feature type="chain" id="PRO_5011616143" evidence="1">
    <location>
        <begin position="23"/>
        <end position="194"/>
    </location>
</feature>
<dbReference type="STRING" id="89524.SAMN05444370_11119"/>
<reference evidence="2 3" key="1">
    <citation type="submission" date="2016-10" db="EMBL/GenBank/DDBJ databases">
        <authorList>
            <person name="de Groot N.N."/>
        </authorList>
    </citation>
    <scope>NUCLEOTIDE SEQUENCE [LARGE SCALE GENOMIC DNA]</scope>
    <source>
        <strain evidence="2 3">DSM 15345</strain>
    </source>
</reference>
<keyword evidence="3" id="KW-1185">Reference proteome</keyword>
<keyword evidence="1" id="KW-0732">Signal</keyword>
<dbReference type="OrthoDB" id="195732at2"/>
<dbReference type="EMBL" id="FNQM01000011">
    <property type="protein sequence ID" value="SEA75738.1"/>
    <property type="molecule type" value="Genomic_DNA"/>
</dbReference>
<sequence>MKNAVSFLALSVALGAAVPAGASQDLTAAIGALVEEGFRAQVANPAVLAALADQNDANKGLSEAEIDALDKTWRAEVAAGGGAMIDAALASAASATLKEMQAASRGLITEIFVMDVVGLNVAQSGLTSDYWQGDEAKWQKTYPVGPDAVFVDEVELDESTQTLQSQVSFTLVDPASGAPVGAVTIGVNVELLGL</sequence>
<gene>
    <name evidence="2" type="ORF">SAMN05444370_11119</name>
</gene>
<feature type="signal peptide" evidence="1">
    <location>
        <begin position="1"/>
        <end position="22"/>
    </location>
</feature>
<organism evidence="2 3">
    <name type="scientific">Rubrimonas cliftonensis</name>
    <dbReference type="NCBI Taxonomy" id="89524"/>
    <lineage>
        <taxon>Bacteria</taxon>
        <taxon>Pseudomonadati</taxon>
        <taxon>Pseudomonadota</taxon>
        <taxon>Alphaproteobacteria</taxon>
        <taxon>Rhodobacterales</taxon>
        <taxon>Paracoccaceae</taxon>
        <taxon>Rubrimonas</taxon>
    </lineage>
</organism>
<evidence type="ECO:0000256" key="1">
    <source>
        <dbReference type="SAM" id="SignalP"/>
    </source>
</evidence>
<name>A0A1H4DTA8_9RHOB</name>
<proteinExistence type="predicted"/>
<evidence type="ECO:0000313" key="3">
    <source>
        <dbReference type="Proteomes" id="UP000198703"/>
    </source>
</evidence>
<accession>A0A1H4DTA8</accession>
<dbReference type="Proteomes" id="UP000198703">
    <property type="component" value="Unassembled WGS sequence"/>
</dbReference>
<dbReference type="AlphaFoldDB" id="A0A1H4DTA8"/>